<dbReference type="Gene3D" id="1.20.1110.10">
    <property type="entry name" value="Calcium-transporting ATPase, transmembrane domain"/>
    <property type="match status" value="1"/>
</dbReference>
<dbReference type="GO" id="GO:0005388">
    <property type="term" value="F:P-type calcium transporter activity"/>
    <property type="evidence" value="ECO:0007669"/>
    <property type="project" value="UniProtKB-EC"/>
</dbReference>
<dbReference type="PANTHER" id="PTHR24093">
    <property type="entry name" value="CATION TRANSPORTING ATPASE"/>
    <property type="match status" value="1"/>
</dbReference>
<evidence type="ECO:0000259" key="20">
    <source>
        <dbReference type="Pfam" id="PF00689"/>
    </source>
</evidence>
<keyword evidence="10" id="KW-0460">Magnesium</keyword>
<dbReference type="SUPFAM" id="SSF81665">
    <property type="entry name" value="Calcium ATPase, transmembrane domain M"/>
    <property type="match status" value="1"/>
</dbReference>
<dbReference type="Pfam" id="PF08282">
    <property type="entry name" value="Hydrolase_3"/>
    <property type="match status" value="1"/>
</dbReference>
<comment type="function">
    <text evidence="17">Catalyzes the hydrolysis of ATP coupled with the transport of calcium.</text>
</comment>
<dbReference type="PRINTS" id="PR00119">
    <property type="entry name" value="CATATPASE"/>
</dbReference>
<comment type="caution">
    <text evidence="22">The sequence shown here is derived from an EMBL/GenBank/DDBJ whole genome shotgun (WGS) entry which is preliminary data.</text>
</comment>
<feature type="domain" description="Cation-transporting P-type ATPase N-terminal" evidence="21">
    <location>
        <begin position="145"/>
        <end position="187"/>
    </location>
</feature>
<feature type="transmembrane region" description="Helical" evidence="17">
    <location>
        <begin position="925"/>
        <end position="947"/>
    </location>
</feature>
<dbReference type="InterPro" id="IPR023298">
    <property type="entry name" value="ATPase_P-typ_TM_dom_sf"/>
</dbReference>
<evidence type="ECO:0000256" key="1">
    <source>
        <dbReference type="ARBA" id="ARBA00004128"/>
    </source>
</evidence>
<dbReference type="EMBL" id="MU866005">
    <property type="protein sequence ID" value="KAK4442859.1"/>
    <property type="molecule type" value="Genomic_DNA"/>
</dbReference>
<feature type="transmembrane region" description="Helical" evidence="17">
    <location>
        <begin position="375"/>
        <end position="396"/>
    </location>
</feature>
<keyword evidence="5 17" id="KW-0812">Transmembrane</keyword>
<dbReference type="GO" id="GO:0005524">
    <property type="term" value="F:ATP binding"/>
    <property type="evidence" value="ECO:0007669"/>
    <property type="project" value="UniProtKB-KW"/>
</dbReference>
<organism evidence="22 23">
    <name type="scientific">Podospora aff. communis PSN243</name>
    <dbReference type="NCBI Taxonomy" id="3040156"/>
    <lineage>
        <taxon>Eukaryota</taxon>
        <taxon>Fungi</taxon>
        <taxon>Dikarya</taxon>
        <taxon>Ascomycota</taxon>
        <taxon>Pezizomycotina</taxon>
        <taxon>Sordariomycetes</taxon>
        <taxon>Sordariomycetidae</taxon>
        <taxon>Sordariales</taxon>
        <taxon>Podosporaceae</taxon>
        <taxon>Podospora</taxon>
    </lineage>
</organism>
<evidence type="ECO:0000256" key="9">
    <source>
        <dbReference type="ARBA" id="ARBA00022840"/>
    </source>
</evidence>
<evidence type="ECO:0000256" key="7">
    <source>
        <dbReference type="ARBA" id="ARBA00022741"/>
    </source>
</evidence>
<evidence type="ECO:0000256" key="14">
    <source>
        <dbReference type="ARBA" id="ARBA00023136"/>
    </source>
</evidence>
<dbReference type="Pfam" id="PF00122">
    <property type="entry name" value="E1-E2_ATPase"/>
    <property type="match status" value="1"/>
</dbReference>
<feature type="transmembrane region" description="Helical" evidence="17">
    <location>
        <begin position="959"/>
        <end position="978"/>
    </location>
</feature>
<dbReference type="PROSITE" id="PS00154">
    <property type="entry name" value="ATPASE_E1_E2"/>
    <property type="match status" value="1"/>
</dbReference>
<dbReference type="GO" id="GO:0046872">
    <property type="term" value="F:metal ion binding"/>
    <property type="evidence" value="ECO:0007669"/>
    <property type="project" value="UniProtKB-KW"/>
</dbReference>
<keyword evidence="11" id="KW-1278">Translocase</keyword>
<evidence type="ECO:0000256" key="3">
    <source>
        <dbReference type="ARBA" id="ARBA00022554"/>
    </source>
</evidence>
<dbReference type="Pfam" id="PF00689">
    <property type="entry name" value="Cation_ATPase_C"/>
    <property type="match status" value="1"/>
</dbReference>
<feature type="transmembrane region" description="Helical" evidence="17">
    <location>
        <begin position="878"/>
        <end position="904"/>
    </location>
</feature>
<dbReference type="SUPFAM" id="SSF81653">
    <property type="entry name" value="Calcium ATPase, transduction domain A"/>
    <property type="match status" value="1"/>
</dbReference>
<proteinExistence type="inferred from homology"/>
<keyword evidence="9 17" id="KW-0067">ATP-binding</keyword>
<dbReference type="Gene3D" id="2.70.150.10">
    <property type="entry name" value="Calcium-transporting ATPase, cytoplasmic transduction domain A"/>
    <property type="match status" value="1"/>
</dbReference>
<evidence type="ECO:0000256" key="6">
    <source>
        <dbReference type="ARBA" id="ARBA00022723"/>
    </source>
</evidence>
<dbReference type="InterPro" id="IPR018303">
    <property type="entry name" value="ATPase_P-typ_P_site"/>
</dbReference>
<feature type="region of interest" description="Disordered" evidence="18">
    <location>
        <begin position="1"/>
        <end position="31"/>
    </location>
</feature>
<dbReference type="Pfam" id="PF00690">
    <property type="entry name" value="Cation_ATPase_N"/>
    <property type="match status" value="1"/>
</dbReference>
<dbReference type="InterPro" id="IPR023299">
    <property type="entry name" value="ATPase_P-typ_cyto_dom_N"/>
</dbReference>
<feature type="transmembrane region" description="Helical" evidence="17">
    <location>
        <begin position="998"/>
        <end position="1018"/>
    </location>
</feature>
<comment type="catalytic activity">
    <reaction evidence="15 17">
        <text>Ca(2+)(in) + ATP + H2O = Ca(2+)(out) + ADP + phosphate + H(+)</text>
        <dbReference type="Rhea" id="RHEA:18105"/>
        <dbReference type="ChEBI" id="CHEBI:15377"/>
        <dbReference type="ChEBI" id="CHEBI:15378"/>
        <dbReference type="ChEBI" id="CHEBI:29108"/>
        <dbReference type="ChEBI" id="CHEBI:30616"/>
        <dbReference type="ChEBI" id="CHEBI:43474"/>
        <dbReference type="ChEBI" id="CHEBI:456216"/>
        <dbReference type="EC" id="7.2.2.10"/>
    </reaction>
</comment>
<dbReference type="InterPro" id="IPR001757">
    <property type="entry name" value="P_typ_ATPase"/>
</dbReference>
<feature type="transmembrane region" description="Helical" evidence="17">
    <location>
        <begin position="416"/>
        <end position="442"/>
    </location>
</feature>
<evidence type="ECO:0000259" key="21">
    <source>
        <dbReference type="Pfam" id="PF00690"/>
    </source>
</evidence>
<keyword evidence="7 17" id="KW-0547">Nucleotide-binding</keyword>
<dbReference type="FunFam" id="3.40.50.1000:FF:000018">
    <property type="entry name" value="Calcium-transporting ATPase"/>
    <property type="match status" value="1"/>
</dbReference>
<comment type="similarity">
    <text evidence="17">Belongs to the cation transport ATPase (P-type) (TC 3.A.3) family.</text>
</comment>
<dbReference type="InterPro" id="IPR004014">
    <property type="entry name" value="ATPase_P-typ_cation-transptr_N"/>
</dbReference>
<dbReference type="Proteomes" id="UP001321760">
    <property type="component" value="Unassembled WGS sequence"/>
</dbReference>
<dbReference type="GO" id="GO:0016887">
    <property type="term" value="F:ATP hydrolysis activity"/>
    <property type="evidence" value="ECO:0007669"/>
    <property type="project" value="InterPro"/>
</dbReference>
<evidence type="ECO:0000256" key="2">
    <source>
        <dbReference type="ARBA" id="ARBA00022448"/>
    </source>
</evidence>
<dbReference type="SUPFAM" id="SSF56784">
    <property type="entry name" value="HAD-like"/>
    <property type="match status" value="1"/>
</dbReference>
<name>A0AAV9G3Z4_9PEZI</name>
<keyword evidence="14 17" id="KW-0472">Membrane</keyword>
<feature type="transmembrane region" description="Helical" evidence="17">
    <location>
        <begin position="851"/>
        <end position="872"/>
    </location>
</feature>
<feature type="transmembrane region" description="Helical" evidence="17">
    <location>
        <begin position="167"/>
        <end position="190"/>
    </location>
</feature>
<dbReference type="InterPro" id="IPR006068">
    <property type="entry name" value="ATPase_P-typ_cation-transptr_C"/>
</dbReference>
<keyword evidence="4 17" id="KW-0109">Calcium transport</keyword>
<evidence type="ECO:0000259" key="19">
    <source>
        <dbReference type="Pfam" id="PF00122"/>
    </source>
</evidence>
<dbReference type="FunFam" id="2.70.150.10:FF:000028">
    <property type="entry name" value="Calcium-transporting ATPase"/>
    <property type="match status" value="1"/>
</dbReference>
<dbReference type="EC" id="7.2.2.10" evidence="17"/>
<dbReference type="InterPro" id="IPR059000">
    <property type="entry name" value="ATPase_P-type_domA"/>
</dbReference>
<evidence type="ECO:0000256" key="11">
    <source>
        <dbReference type="ARBA" id="ARBA00022967"/>
    </source>
</evidence>
<dbReference type="NCBIfam" id="TIGR01494">
    <property type="entry name" value="ATPase_P-type"/>
    <property type="match status" value="2"/>
</dbReference>
<dbReference type="NCBIfam" id="TIGR01517">
    <property type="entry name" value="ATPase-IIB_Ca"/>
    <property type="match status" value="1"/>
</dbReference>
<evidence type="ECO:0000256" key="4">
    <source>
        <dbReference type="ARBA" id="ARBA00022568"/>
    </source>
</evidence>
<dbReference type="InterPro" id="IPR006408">
    <property type="entry name" value="P-type_ATPase_IIB"/>
</dbReference>
<keyword evidence="8 17" id="KW-0106">Calcium</keyword>
<evidence type="ECO:0000256" key="15">
    <source>
        <dbReference type="ARBA" id="ARBA00048694"/>
    </source>
</evidence>
<evidence type="ECO:0000256" key="10">
    <source>
        <dbReference type="ARBA" id="ARBA00022842"/>
    </source>
</evidence>
<evidence type="ECO:0000256" key="5">
    <source>
        <dbReference type="ARBA" id="ARBA00022692"/>
    </source>
</evidence>
<comment type="subcellular location">
    <subcellularLocation>
        <location evidence="17">Membrane</location>
        <topology evidence="17">Multi-pass membrane protein</topology>
    </subcellularLocation>
    <subcellularLocation>
        <location evidence="1">Vacuole membrane</location>
        <topology evidence="1">Multi-pass membrane protein</topology>
    </subcellularLocation>
</comment>
<evidence type="ECO:0000313" key="23">
    <source>
        <dbReference type="Proteomes" id="UP001321760"/>
    </source>
</evidence>
<feature type="domain" description="P-type ATPase A" evidence="19">
    <location>
        <begin position="247"/>
        <end position="352"/>
    </location>
</feature>
<keyword evidence="2 17" id="KW-0813">Transport</keyword>
<dbReference type="SFLD" id="SFLDG00002">
    <property type="entry name" value="C1.7:_P-type_atpase_like"/>
    <property type="match status" value="1"/>
</dbReference>
<dbReference type="Gene3D" id="3.40.1110.10">
    <property type="entry name" value="Calcium-transporting ATPase, cytoplasmic domain N"/>
    <property type="match status" value="1"/>
</dbReference>
<dbReference type="SFLD" id="SFLDF00027">
    <property type="entry name" value="p-type_atpase"/>
    <property type="match status" value="1"/>
</dbReference>
<feature type="domain" description="Cation-transporting P-type ATPase C-terminal" evidence="20">
    <location>
        <begin position="879"/>
        <end position="1049"/>
    </location>
</feature>
<comment type="function">
    <text evidence="16">This magnesium-dependent enzyme catalyzes the hydrolysis of ATP coupled with the transport of calcium. Transports the calcium to the vacuole and participates in the control of the cytosolic free calcium.</text>
</comment>
<keyword evidence="13 17" id="KW-0406">Ion transport</keyword>
<evidence type="ECO:0000256" key="12">
    <source>
        <dbReference type="ARBA" id="ARBA00022989"/>
    </source>
</evidence>
<protein>
    <recommendedName>
        <fullName evidence="17">Calcium-transporting ATPase</fullName>
        <ecNumber evidence="17">7.2.2.10</ecNumber>
    </recommendedName>
</protein>
<dbReference type="GO" id="GO:0005774">
    <property type="term" value="C:vacuolar membrane"/>
    <property type="evidence" value="ECO:0007669"/>
    <property type="project" value="UniProtKB-SubCell"/>
</dbReference>
<dbReference type="InterPro" id="IPR008250">
    <property type="entry name" value="ATPase_P-typ_transduc_dom_A_sf"/>
</dbReference>
<dbReference type="Pfam" id="PF13246">
    <property type="entry name" value="Cation_ATPase"/>
    <property type="match status" value="1"/>
</dbReference>
<sequence>MSHPNDDDSITPVALANPPAPPANKDNGDFSIDFNDKSRPANCKFAFSVDHLHKLNDAHSLSALRAFGGLEGLAYGLRTDAKAGLGVDEDVLDGVVTATAAIEAAKTRKPLVTQPSDATNTGPGGLDLVAEIFSPDSHAKAKGYSDRRSTYGESRLPKPRERSLLQLAWLAFNDKLIFLLTASNIVSLALGIYEAVAPGAEGDSGAKLEWIEGVTIAVAILVIVFGQAINDKVRNKKFVKLNEKNQDRTIAVVRSGKTVVISVFDILVGDLVRLEAGDVVPADGILVDGFTVKCDESPLTGESELVDKVPAREAEARGDGDCFIHSGTRIEHGVGTYLVTAVGTNSVHGRIRMSLRNDVEETPLQHKLGRLAKQIIIIGFIVGSIFFTILLIRWLIRLRYFVGSPREKGESFLDIFMLSVTVVVIGVPEGLSLAVAVALAFATTRMLKGGNLVRLLRSCETMGNATTICSDKTGTLTQNIMTVVSGVVGADFSFGDQTGSRPVDAISADVKSLLRQSVTLNSTAFEKGGPGSGDFVGSSTETALLRFGRDHLATGPLAEERGNSPPIDLFPFNADRKCMATVIRDGAKFRMLVKGAPEVILPHCSHAISRPEDGLQIEVLDNETRTGLSSVARGFSDQMLRPIAVAYRDFESWPPITVPTEAPVERDVSSQNDSAVDFKQVLRGLNLVGILALRDPLRPEVIESVRKCHEAGVFVRMVTGDAFETARAISTECGIYTAGGIALDGPTFRKLSSSQLDLVLPRLQVLARSSPEDKARLVRHLKKLGETVAVTGDGTNDAYALKAADVGFAMGISGTEVAKEASSIILMDDNFSSIVKALAWGRTVNDAAKKFIQFQFTINITAAFLTIISALVGDVDSAVFAVIHLLWLNLLMDILAAAALATDYPTDDVLKRQPEPRNVHIVSPTMWKMILGQAIYQLTVIFSLHYAGDEYFTPETGGYQHQAFVFNTYIFMQIFNQWNCRSADNRLNIFAGILRNPWFMLVQLFTLAGQIVIIFKGGEPFQTEPLTGAQWGWTIFFGALTLPLGAAIRSIPDSFFLAVTRRLKPITTPVSNQLGRLRGKVSKKASVVEDYRKERAEDQFFGDLEDDEERKIRRFRWRWWTRSNKKTKSVVATAIASTGLDMQMQLSKRRTGTGISGAGEREKVDDGVIDLERWVEMAKNSPAECPYGLEVHPATGKGDPVIMRDIVGGRIPPSQNKEVRRFIGR</sequence>
<dbReference type="SUPFAM" id="SSF81660">
    <property type="entry name" value="Metal cation-transporting ATPase, ATP-binding domain N"/>
    <property type="match status" value="1"/>
</dbReference>
<dbReference type="SFLD" id="SFLDS00003">
    <property type="entry name" value="Haloacid_Dehalogenase"/>
    <property type="match status" value="1"/>
</dbReference>
<dbReference type="AlphaFoldDB" id="A0AAV9G3Z4"/>
<evidence type="ECO:0000256" key="18">
    <source>
        <dbReference type="SAM" id="MobiDB-lite"/>
    </source>
</evidence>
<keyword evidence="12 17" id="KW-1133">Transmembrane helix</keyword>
<dbReference type="InterPro" id="IPR036412">
    <property type="entry name" value="HAD-like_sf"/>
</dbReference>
<feature type="transmembrane region" description="Helical" evidence="17">
    <location>
        <begin position="210"/>
        <end position="230"/>
    </location>
</feature>
<evidence type="ECO:0000256" key="13">
    <source>
        <dbReference type="ARBA" id="ARBA00023065"/>
    </source>
</evidence>
<dbReference type="InterPro" id="IPR023214">
    <property type="entry name" value="HAD_sf"/>
</dbReference>
<evidence type="ECO:0000256" key="17">
    <source>
        <dbReference type="RuleBase" id="RU361146"/>
    </source>
</evidence>
<dbReference type="Gene3D" id="3.40.50.1000">
    <property type="entry name" value="HAD superfamily/HAD-like"/>
    <property type="match status" value="1"/>
</dbReference>
<gene>
    <name evidence="22" type="ORF">QBC34DRAFT_223378</name>
</gene>
<feature type="transmembrane region" description="Helical" evidence="17">
    <location>
        <begin position="1030"/>
        <end position="1048"/>
    </location>
</feature>
<keyword evidence="23" id="KW-1185">Reference proteome</keyword>
<evidence type="ECO:0000256" key="16">
    <source>
        <dbReference type="ARBA" id="ARBA00059328"/>
    </source>
</evidence>
<reference evidence="22" key="1">
    <citation type="journal article" date="2023" name="Mol. Phylogenet. Evol.">
        <title>Genome-scale phylogeny and comparative genomics of the fungal order Sordariales.</title>
        <authorList>
            <person name="Hensen N."/>
            <person name="Bonometti L."/>
            <person name="Westerberg I."/>
            <person name="Brannstrom I.O."/>
            <person name="Guillou S."/>
            <person name="Cros-Aarteil S."/>
            <person name="Calhoun S."/>
            <person name="Haridas S."/>
            <person name="Kuo A."/>
            <person name="Mondo S."/>
            <person name="Pangilinan J."/>
            <person name="Riley R."/>
            <person name="LaButti K."/>
            <person name="Andreopoulos B."/>
            <person name="Lipzen A."/>
            <person name="Chen C."/>
            <person name="Yan M."/>
            <person name="Daum C."/>
            <person name="Ng V."/>
            <person name="Clum A."/>
            <person name="Steindorff A."/>
            <person name="Ohm R.A."/>
            <person name="Martin F."/>
            <person name="Silar P."/>
            <person name="Natvig D.O."/>
            <person name="Lalanne C."/>
            <person name="Gautier V."/>
            <person name="Ament-Velasquez S.L."/>
            <person name="Kruys A."/>
            <person name="Hutchinson M.I."/>
            <person name="Powell A.J."/>
            <person name="Barry K."/>
            <person name="Miller A.N."/>
            <person name="Grigoriev I.V."/>
            <person name="Debuchy R."/>
            <person name="Gladieux P."/>
            <person name="Hiltunen Thoren M."/>
            <person name="Johannesson H."/>
        </authorList>
    </citation>
    <scope>NUCLEOTIDE SEQUENCE</scope>
    <source>
        <strain evidence="22">PSN243</strain>
    </source>
</reference>
<dbReference type="InterPro" id="IPR044492">
    <property type="entry name" value="P_typ_ATPase_HD_dom"/>
</dbReference>
<evidence type="ECO:0000313" key="22">
    <source>
        <dbReference type="EMBL" id="KAK4442859.1"/>
    </source>
</evidence>
<evidence type="ECO:0000256" key="8">
    <source>
        <dbReference type="ARBA" id="ARBA00022837"/>
    </source>
</evidence>
<keyword evidence="6" id="KW-0479">Metal-binding</keyword>
<keyword evidence="3" id="KW-0926">Vacuole</keyword>
<reference evidence="22" key="2">
    <citation type="submission" date="2023-05" db="EMBL/GenBank/DDBJ databases">
        <authorList>
            <consortium name="Lawrence Berkeley National Laboratory"/>
            <person name="Steindorff A."/>
            <person name="Hensen N."/>
            <person name="Bonometti L."/>
            <person name="Westerberg I."/>
            <person name="Brannstrom I.O."/>
            <person name="Guillou S."/>
            <person name="Cros-Aarteil S."/>
            <person name="Calhoun S."/>
            <person name="Haridas S."/>
            <person name="Kuo A."/>
            <person name="Mondo S."/>
            <person name="Pangilinan J."/>
            <person name="Riley R."/>
            <person name="Labutti K."/>
            <person name="Andreopoulos B."/>
            <person name="Lipzen A."/>
            <person name="Chen C."/>
            <person name="Yanf M."/>
            <person name="Daum C."/>
            <person name="Ng V."/>
            <person name="Clum A."/>
            <person name="Ohm R."/>
            <person name="Martin F."/>
            <person name="Silar P."/>
            <person name="Natvig D."/>
            <person name="Lalanne C."/>
            <person name="Gautier V."/>
            <person name="Ament-Velasquez S.L."/>
            <person name="Kruys A."/>
            <person name="Hutchinson M.I."/>
            <person name="Powell A.J."/>
            <person name="Barry K."/>
            <person name="Miller A.N."/>
            <person name="Grigoriev I.V."/>
            <person name="Debuchy R."/>
            <person name="Gladieux P."/>
            <person name="Thoren M.H."/>
            <person name="Johannesson H."/>
        </authorList>
    </citation>
    <scope>NUCLEOTIDE SEQUENCE</scope>
    <source>
        <strain evidence="22">PSN243</strain>
    </source>
</reference>
<dbReference type="GO" id="GO:0005886">
    <property type="term" value="C:plasma membrane"/>
    <property type="evidence" value="ECO:0007669"/>
    <property type="project" value="TreeGrafter"/>
</dbReference>
<dbReference type="PANTHER" id="PTHR24093:SF369">
    <property type="entry name" value="CALCIUM-TRANSPORTING ATPASE"/>
    <property type="match status" value="1"/>
</dbReference>
<dbReference type="PRINTS" id="PR00121">
    <property type="entry name" value="NAKATPASE"/>
</dbReference>
<dbReference type="GO" id="GO:0006874">
    <property type="term" value="P:intracellular calcium ion homeostasis"/>
    <property type="evidence" value="ECO:0007669"/>
    <property type="project" value="TreeGrafter"/>
</dbReference>
<accession>A0AAV9G3Z4</accession>